<proteinExistence type="predicted"/>
<feature type="transmembrane region" description="Helical" evidence="6">
    <location>
        <begin position="99"/>
        <end position="120"/>
    </location>
</feature>
<dbReference type="PANTHER" id="PTHR30619:SF7">
    <property type="entry name" value="BETA-LACTAMASE DOMAIN PROTEIN"/>
    <property type="match status" value="1"/>
</dbReference>
<name>A0ABS6WE38_9BIFI</name>
<organism evidence="8 9">
    <name type="scientific">Bifidobacterium miconis</name>
    <dbReference type="NCBI Taxonomy" id="2834435"/>
    <lineage>
        <taxon>Bacteria</taxon>
        <taxon>Bacillati</taxon>
        <taxon>Actinomycetota</taxon>
        <taxon>Actinomycetes</taxon>
        <taxon>Bifidobacteriales</taxon>
        <taxon>Bifidobacteriaceae</taxon>
        <taxon>Bifidobacterium</taxon>
    </lineage>
</organism>
<sequence length="651" mass="68335">MSRQDREQGSRDWRMLPVALAVWAASLATHHTFTRIMSATAGERSVRLVLICMASLTMACGLFAAIGMGGRMPACFRRGCADDECGPNDTARVMNGVPVGGGMTVVVIAVLLSAVAALSADLAQWHDPASTLARERSPVVTADVRIATPATAADKRGMDCQIDGIIRTLHDGDVERASTAGVRVYASDVNCAALVDGATVRAQGALQQAQYGKQPLWLVIDMPESVAIVRQASPGKRVVAHMQDAFFAVTERLSDQGRVLVPGLTLGVLGQDHVVAGGVIAGHGATGTGANPNGNDGTGAAAQPGGATGIPKLNATYAAGVEENFRRSGIMHLMAVSGGHFMLVADMTRRTCARFLLPRRIVAGMVAVAYLLLAAIMYPSDSVTRALVMGLFGAAAVFVGRRGQSVSALSWTVIGTLLIRPSMAASYGFALSCAAVLGIVLFAGTIGDRLGALMPRFLAQPLAMTIAAQSLTLPIQVLMEPELPLASVPANLLVSPFVDFATLAGLAALAVSWASPQVGFALAWVASCGTQVMERVAAWLASGRYAVVPWAGGIPGALLMLAAEAALVVLFAVAVPCFVRRLRDAFGTQNLHDVYGGRDVRRKPGIRRMRNGRHFRSSASTLPGESFRPGIRARAARWLAETTTLFGRDFD</sequence>
<comment type="caution">
    <text evidence="8">The sequence shown here is derived from an EMBL/GenBank/DDBJ whole genome shotgun (WGS) entry which is preliminary data.</text>
</comment>
<keyword evidence="9" id="KW-1185">Reference proteome</keyword>
<keyword evidence="5 6" id="KW-0472">Membrane</keyword>
<feature type="transmembrane region" description="Helical" evidence="6">
    <location>
        <begin position="424"/>
        <end position="446"/>
    </location>
</feature>
<evidence type="ECO:0000256" key="1">
    <source>
        <dbReference type="ARBA" id="ARBA00004651"/>
    </source>
</evidence>
<feature type="transmembrane region" description="Helical" evidence="6">
    <location>
        <begin position="360"/>
        <end position="378"/>
    </location>
</feature>
<comment type="subcellular location">
    <subcellularLocation>
        <location evidence="1">Cell membrane</location>
        <topology evidence="1">Multi-pass membrane protein</topology>
    </subcellularLocation>
</comment>
<keyword evidence="2" id="KW-1003">Cell membrane</keyword>
<evidence type="ECO:0000313" key="9">
    <source>
        <dbReference type="Proteomes" id="UP000700815"/>
    </source>
</evidence>
<dbReference type="RefSeq" id="WP_219058385.1">
    <property type="nucleotide sequence ID" value="NZ_JAHBBH010000010.1"/>
</dbReference>
<dbReference type="Proteomes" id="UP000700815">
    <property type="component" value="Unassembled WGS sequence"/>
</dbReference>
<dbReference type="NCBIfam" id="TIGR00360">
    <property type="entry name" value="ComEC_N-term"/>
    <property type="match status" value="1"/>
</dbReference>
<feature type="transmembrane region" description="Helical" evidence="6">
    <location>
        <begin position="458"/>
        <end position="478"/>
    </location>
</feature>
<feature type="transmembrane region" description="Helical" evidence="6">
    <location>
        <begin position="490"/>
        <end position="514"/>
    </location>
</feature>
<evidence type="ECO:0000256" key="5">
    <source>
        <dbReference type="ARBA" id="ARBA00023136"/>
    </source>
</evidence>
<accession>A0ABS6WE38</accession>
<feature type="transmembrane region" description="Helical" evidence="6">
    <location>
        <begin position="48"/>
        <end position="68"/>
    </location>
</feature>
<evidence type="ECO:0000256" key="4">
    <source>
        <dbReference type="ARBA" id="ARBA00022989"/>
    </source>
</evidence>
<dbReference type="PANTHER" id="PTHR30619">
    <property type="entry name" value="DNA INTERNALIZATION/COMPETENCE PROTEIN COMEC/REC2"/>
    <property type="match status" value="1"/>
</dbReference>
<feature type="transmembrane region" description="Helical" evidence="6">
    <location>
        <begin position="557"/>
        <end position="579"/>
    </location>
</feature>
<dbReference type="InterPro" id="IPR004477">
    <property type="entry name" value="ComEC_N"/>
</dbReference>
<evidence type="ECO:0000256" key="3">
    <source>
        <dbReference type="ARBA" id="ARBA00022692"/>
    </source>
</evidence>
<protein>
    <submittedName>
        <fullName evidence="8">ComEC/Rec2 family competence protein</fullName>
    </submittedName>
</protein>
<evidence type="ECO:0000256" key="6">
    <source>
        <dbReference type="SAM" id="Phobius"/>
    </source>
</evidence>
<keyword evidence="4 6" id="KW-1133">Transmembrane helix</keyword>
<keyword evidence="3 6" id="KW-0812">Transmembrane</keyword>
<reference evidence="8 9" key="1">
    <citation type="submission" date="2021-05" db="EMBL/GenBank/DDBJ databases">
        <title>Phylogenetic classification of ten novel species belonging to the genus Bifidobacterium comprising B. colchicus sp. nov., B. abeli sp. nov., B. bicoloris sp. nov., B. guerezis sp. nov., B. rosaliae sp. nov., B. santillanensis sp. nov., B. argentati sp. nov., B. amazzoni sp. nov., B. pluviali sp. nov., and B. pinnaculum sp. nov.</title>
        <authorList>
            <person name="Lugli G.A."/>
            <person name="Ruiz Garcia L."/>
            <person name="Margolles A."/>
            <person name="Ventura M."/>
        </authorList>
    </citation>
    <scope>NUCLEOTIDE SEQUENCE [LARGE SCALE GENOMIC DNA]</scope>
    <source>
        <strain evidence="8 9">82T10</strain>
    </source>
</reference>
<evidence type="ECO:0000313" key="8">
    <source>
        <dbReference type="EMBL" id="MBW3092295.1"/>
    </source>
</evidence>
<evidence type="ECO:0000259" key="7">
    <source>
        <dbReference type="Pfam" id="PF03772"/>
    </source>
</evidence>
<gene>
    <name evidence="8" type="ORF">KIH79_04880</name>
</gene>
<evidence type="ECO:0000256" key="2">
    <source>
        <dbReference type="ARBA" id="ARBA00022475"/>
    </source>
</evidence>
<dbReference type="Pfam" id="PF03772">
    <property type="entry name" value="Competence"/>
    <property type="match status" value="1"/>
</dbReference>
<dbReference type="EMBL" id="JAHBBH010000010">
    <property type="protein sequence ID" value="MBW3092295.1"/>
    <property type="molecule type" value="Genomic_DNA"/>
</dbReference>
<feature type="domain" description="ComEC/Rec2-related protein" evidence="7">
    <location>
        <begin position="321"/>
        <end position="570"/>
    </location>
</feature>
<dbReference type="InterPro" id="IPR052159">
    <property type="entry name" value="Competence_DNA_uptake"/>
</dbReference>
<feature type="transmembrane region" description="Helical" evidence="6">
    <location>
        <begin position="384"/>
        <end position="403"/>
    </location>
</feature>